<name>A0A1D1VC58_RAMVA</name>
<dbReference type="AlphaFoldDB" id="A0A1D1VC58"/>
<organism evidence="2 3">
    <name type="scientific">Ramazzottius varieornatus</name>
    <name type="common">Water bear</name>
    <name type="synonym">Tardigrade</name>
    <dbReference type="NCBI Taxonomy" id="947166"/>
    <lineage>
        <taxon>Eukaryota</taxon>
        <taxon>Metazoa</taxon>
        <taxon>Ecdysozoa</taxon>
        <taxon>Tardigrada</taxon>
        <taxon>Eutardigrada</taxon>
        <taxon>Parachela</taxon>
        <taxon>Hypsibioidea</taxon>
        <taxon>Ramazzottiidae</taxon>
        <taxon>Ramazzottius</taxon>
    </lineage>
</organism>
<evidence type="ECO:0000256" key="1">
    <source>
        <dbReference type="SAM" id="SignalP"/>
    </source>
</evidence>
<protein>
    <submittedName>
        <fullName evidence="2">Uncharacterized protein</fullName>
    </submittedName>
</protein>
<dbReference type="Proteomes" id="UP000186922">
    <property type="component" value="Unassembled WGS sequence"/>
</dbReference>
<accession>A0A1D1VC58</accession>
<proteinExistence type="predicted"/>
<keyword evidence="3" id="KW-1185">Reference proteome</keyword>
<feature type="signal peptide" evidence="1">
    <location>
        <begin position="1"/>
        <end position="19"/>
    </location>
</feature>
<keyword evidence="1" id="KW-0732">Signal</keyword>
<dbReference type="EMBL" id="BDGG01000005">
    <property type="protein sequence ID" value="GAU99221.1"/>
    <property type="molecule type" value="Genomic_DNA"/>
</dbReference>
<gene>
    <name evidence="2" type="primary">RvY_10253-1</name>
    <name evidence="2" type="synonym">RvY_10253.1</name>
    <name evidence="2" type="ORF">RvY_10253</name>
</gene>
<evidence type="ECO:0000313" key="2">
    <source>
        <dbReference type="EMBL" id="GAU99221.1"/>
    </source>
</evidence>
<comment type="caution">
    <text evidence="2">The sequence shown here is derived from an EMBL/GenBank/DDBJ whole genome shotgun (WGS) entry which is preliminary data.</text>
</comment>
<sequence>MLYSSILTLLAYVIRQSFAILPPNYESLTAQEKQDILWSQISLNPLFLDRLPTKHPQYDWVDVKQVLNISYDRVTFERYSDEMPIGRIKVTASYGVAAKFR</sequence>
<feature type="chain" id="PRO_5008898267" evidence="1">
    <location>
        <begin position="20"/>
        <end position="101"/>
    </location>
</feature>
<evidence type="ECO:0000313" key="3">
    <source>
        <dbReference type="Proteomes" id="UP000186922"/>
    </source>
</evidence>
<reference evidence="2 3" key="1">
    <citation type="journal article" date="2016" name="Nat. Commun.">
        <title>Extremotolerant tardigrade genome and improved radiotolerance of human cultured cells by tardigrade-unique protein.</title>
        <authorList>
            <person name="Hashimoto T."/>
            <person name="Horikawa D.D."/>
            <person name="Saito Y."/>
            <person name="Kuwahara H."/>
            <person name="Kozuka-Hata H."/>
            <person name="Shin-I T."/>
            <person name="Minakuchi Y."/>
            <person name="Ohishi K."/>
            <person name="Motoyama A."/>
            <person name="Aizu T."/>
            <person name="Enomoto A."/>
            <person name="Kondo K."/>
            <person name="Tanaka S."/>
            <person name="Hara Y."/>
            <person name="Koshikawa S."/>
            <person name="Sagara H."/>
            <person name="Miura T."/>
            <person name="Yokobori S."/>
            <person name="Miyagawa K."/>
            <person name="Suzuki Y."/>
            <person name="Kubo T."/>
            <person name="Oyama M."/>
            <person name="Kohara Y."/>
            <person name="Fujiyama A."/>
            <person name="Arakawa K."/>
            <person name="Katayama T."/>
            <person name="Toyoda A."/>
            <person name="Kunieda T."/>
        </authorList>
    </citation>
    <scope>NUCLEOTIDE SEQUENCE [LARGE SCALE GENOMIC DNA]</scope>
    <source>
        <strain evidence="2 3">YOKOZUNA-1</strain>
    </source>
</reference>